<dbReference type="Pfam" id="PF20515">
    <property type="entry name" value="2OG-FeII_Oxy_6"/>
    <property type="match status" value="1"/>
</dbReference>
<dbReference type="Proteomes" id="UP000238274">
    <property type="component" value="Unassembled WGS sequence"/>
</dbReference>
<feature type="compositionally biased region" description="Polar residues" evidence="1">
    <location>
        <begin position="1"/>
        <end position="23"/>
    </location>
</feature>
<reference evidence="4" key="3">
    <citation type="journal article" date="2018" name="Mol. Plant Microbe Interact.">
        <title>Genome sequence resources for the wheat stripe rust pathogen (Puccinia striiformis f. sp. tritici) and the barley stripe rust pathogen (Puccinia striiformis f. sp. hordei).</title>
        <authorList>
            <person name="Xia C."/>
            <person name="Wang M."/>
            <person name="Yin C."/>
            <person name="Cornejo O.E."/>
            <person name="Hulbert S.H."/>
            <person name="Chen X."/>
        </authorList>
    </citation>
    <scope>NUCLEOTIDE SEQUENCE [LARGE SCALE GENOMIC DNA]</scope>
    <source>
        <strain evidence="4">93TX-2</strain>
    </source>
</reference>
<dbReference type="VEuPathDB" id="FungiDB:PSHT_13961"/>
<accession>A0A2S4UMV2</accession>
<dbReference type="EMBL" id="PKSM01000296">
    <property type="protein sequence ID" value="POV98551.1"/>
    <property type="molecule type" value="Genomic_DNA"/>
</dbReference>
<name>A0A2S4UMV2_9BASI</name>
<comment type="caution">
    <text evidence="3">The sequence shown here is derived from an EMBL/GenBank/DDBJ whole genome shotgun (WGS) entry which is preliminary data.</text>
</comment>
<gene>
    <name evidence="3" type="ORF">PSHT_13961</name>
</gene>
<feature type="compositionally biased region" description="Acidic residues" evidence="1">
    <location>
        <begin position="30"/>
        <end position="49"/>
    </location>
</feature>
<evidence type="ECO:0000256" key="1">
    <source>
        <dbReference type="SAM" id="MobiDB-lite"/>
    </source>
</evidence>
<protein>
    <recommendedName>
        <fullName evidence="2">Tet-like 2OG-Fe(II) oxygenase domain-containing protein</fullName>
    </recommendedName>
</protein>
<feature type="domain" description="Tet-like 2OG-Fe(II) oxygenase" evidence="2">
    <location>
        <begin position="197"/>
        <end position="378"/>
    </location>
</feature>
<feature type="region of interest" description="Disordered" evidence="1">
    <location>
        <begin position="1"/>
        <end position="75"/>
    </location>
</feature>
<feature type="compositionally biased region" description="Basic and acidic residues" evidence="1">
    <location>
        <begin position="50"/>
        <end position="66"/>
    </location>
</feature>
<dbReference type="VEuPathDB" id="FungiDB:PSTT_04785"/>
<organism evidence="3 4">
    <name type="scientific">Puccinia striiformis</name>
    <dbReference type="NCBI Taxonomy" id="27350"/>
    <lineage>
        <taxon>Eukaryota</taxon>
        <taxon>Fungi</taxon>
        <taxon>Dikarya</taxon>
        <taxon>Basidiomycota</taxon>
        <taxon>Pucciniomycotina</taxon>
        <taxon>Pucciniomycetes</taxon>
        <taxon>Pucciniales</taxon>
        <taxon>Pucciniaceae</taxon>
        <taxon>Puccinia</taxon>
    </lineage>
</organism>
<dbReference type="AlphaFoldDB" id="A0A2S4UMV2"/>
<evidence type="ECO:0000313" key="4">
    <source>
        <dbReference type="Proteomes" id="UP000238274"/>
    </source>
</evidence>
<evidence type="ECO:0000259" key="2">
    <source>
        <dbReference type="Pfam" id="PF20515"/>
    </source>
</evidence>
<evidence type="ECO:0000313" key="3">
    <source>
        <dbReference type="EMBL" id="POV98551.1"/>
    </source>
</evidence>
<reference evidence="3 4" key="1">
    <citation type="submission" date="2017-12" db="EMBL/GenBank/DDBJ databases">
        <title>Gene loss provides genomic basis for host adaptation in cereal stripe rust fungi.</title>
        <authorList>
            <person name="Xia C."/>
        </authorList>
    </citation>
    <scope>NUCLEOTIDE SEQUENCE [LARGE SCALE GENOMIC DNA]</scope>
    <source>
        <strain evidence="3 4">93TX-2</strain>
    </source>
</reference>
<reference evidence="4" key="2">
    <citation type="journal article" date="2018" name="BMC Genomics">
        <title>Genomic insights into host adaptation between the wheat stripe rust pathogen (Puccinia striiformis f. sp. tritici) and the barley stripe rust pathogen (Puccinia striiformis f. sp. hordei).</title>
        <authorList>
            <person name="Xia C."/>
            <person name="Wang M."/>
            <person name="Yin C."/>
            <person name="Cornejo O.E."/>
            <person name="Hulbert S.H."/>
            <person name="Chen X."/>
        </authorList>
    </citation>
    <scope>NUCLEOTIDE SEQUENCE [LARGE SCALE GENOMIC DNA]</scope>
    <source>
        <strain evidence="4">93TX-2</strain>
    </source>
</reference>
<dbReference type="InterPro" id="IPR046798">
    <property type="entry name" value="2OG-FeII_Oxy_6"/>
</dbReference>
<proteinExistence type="predicted"/>
<dbReference type="OrthoDB" id="2495097at2759"/>
<sequence>MHCSSNPLITESTAPINQSTSYGSILLDSSDPDAEYETDNPDGEYEVNEDEYKIDENDDPDGKYEIDENDNPDGEYKVDDDEYEINENDPDCLDLSNETCQLLSERAQKTIKNTALHSKSFFPGCKPQLLTMTKNLKKQSFSIDSRTFSTSWDLIITNTGSGKKVLCLVLFHPIENRDSTYDQLAQLIEDLHLLASHRSNLKNKDKISGRMAGIGFRCGTTQKYLRSTQTLNPSQLELDQSIQEKLLDHNRFIVDQIRRFSPEAYEGNKKALEDFGIPSWSDKQWESCKNDPEPICSDVIVTSNDFSNKPHCDTDKNLFTYGIFSYINRSTGTPTLPPSHTLGHGLRFPEYDCNIDFGSTPGIIEVLWKSNDIEHHTIGPPDKLKTTRSTTHHGCSFQISHRLVSRASSHSKLPHGKRKERVMYQNERSSKKSCKNDHISTHLLHVNLIFSISIFQIKSPIYTKSQSKVIHFGTQQIVVFIFLVSSY</sequence>
<keyword evidence="4" id="KW-1185">Reference proteome</keyword>